<sequence>MAEGSPVISPTFCDLPTQRLYVVSSFVLIQAYKLIQFIDVIWSGTINDRRRLWIYWSLIDTFLIGFLIPFLRIPRLKYNVIQRSLLLGTLVFINWFFVGNWHLKFGFLWAVLPKSIKNMFNYQTAIMEYKVRLNDVISPSSHILGKHTIHILPHSTAKLNPSSQCFCLSMAVRSAFVSIPILFNNSIPHLLQYSVMNFTTGEKSLRNLTHTQLHPLSKQKKTQKSLEDWLEDEEGDWPLSNDDQVQNSRPRPQQSISSGELKLSPTQHLYNLDIYHIGVIRLERVLDKDNMDIRIARTEALVVECPSASFSSDPTASGEKKFKSWSSSTGAKENHKCIGDTENFGLIVKGLAPLSLTYQQIVNGQRKPVKLEGITSGEFFTPLTSIDTSTLAEKLSISHRPEYTWAESHSIQIPLNVSLAIPGRHTYQLDSLKDACGHRFDFDKAREASSMFARQEFIDSKSVQVHSRGQISFVDCGNTEDEPLRLLKGKSVSLRMSIQQQGDKPDPPWNVKLSYKPSKSFTPSEPNPSSAWVKELAFNELEKTFTAKEAGVYEITSLQGNYCQGDVLVPSTCSVVEQPTPTIDLNFTSITDKCSGEIGLQANLLLTGKPPFRLHYLISQVGRQPQAKVKVIQHSRDELLIQPDSPGQFEYSFVRLDDQYYQGVEILGKTIKQTVHPLAHARFVRGGRDENIWSCSGESVEADIELKGAPPYSVTYQILGEKPQVIGGISSSYATLDIAIPPKYVKKGGNFIVTLISIKDGNGCLRNLTVPDLNIEVHRTKPTLKFYGSEKERKIIAREGDMVAFPMRLTGNGPWTIEYMHDDSDQPIEKVVRGSNDDLLVDLAGKYTLKSVRDRHCPGTVENPTFYLEWIPKPSLMISPQSSGDLIRGVWIKPAVCEMTDDSIELTLEGTPPFSINYSVLRKPLGRGEKVVKHSKTIQILKTSGTLPMQTLEPGEYVYAIHTLNDHIYSTPSASGLLNSQRSGDIQIKQEVLASPQGVLNILPHTTYCVEESLSAQTNKGVKIELTGQAPFEVDIEVKNQVTQISENFKLQLESKSSLLNLPYKFSSASPHLIKIKALEDSSKCKSITASTQSVPLSDNISKKQNLQSSVTIEVAEIASIKPINDKPYYCVGENLEFLLKGSPPWLIKYEFNGRQSKINVNSQSQSKFSRLAQEPGLFKLLEISSSSSATSPQDSALYYNHNNLNDVCNSRLNFQRAIKPLPVAKISSGRYFIEDIREGDQSEIIFTFEGTPPFSFTYIRTVSDESRTSTSSAKKTHEHSKVKNYEQGQSGGSRILESKTITDIYEYSYSIFTKQEGTWSVTFIQDAFCSFPPFSKE</sequence>
<reference evidence="8 9" key="1">
    <citation type="submission" date="2015-08" db="EMBL/GenBank/DDBJ databases">
        <title>Next Generation Sequencing and Analysis of the Genome of Puccinia sorghi L Schw, the Causal Agent of Maize Common Rust.</title>
        <authorList>
            <person name="Rochi L."/>
            <person name="Burguener G."/>
            <person name="Darino M."/>
            <person name="Turjanski A."/>
            <person name="Kreff E."/>
            <person name="Dieguez M.J."/>
            <person name="Sacco F."/>
        </authorList>
    </citation>
    <scope>NUCLEOTIDE SEQUENCE [LARGE SCALE GENOMIC DNA]</scope>
    <source>
        <strain evidence="8 9">RO10H11247</strain>
    </source>
</reference>
<feature type="domain" description="Nucleoporin POM152 Ig-like" evidence="5">
    <location>
        <begin position="470"/>
        <end position="573"/>
    </location>
</feature>
<feature type="domain" description="Nucleoporin POM152 immunoglobulin-like" evidence="3">
    <location>
        <begin position="578"/>
        <end position="681"/>
    </location>
</feature>
<dbReference type="GO" id="GO:0006999">
    <property type="term" value="P:nuclear pore organization"/>
    <property type="evidence" value="ECO:0007669"/>
    <property type="project" value="TreeGrafter"/>
</dbReference>
<dbReference type="PANTHER" id="PTHR28206">
    <property type="entry name" value="NUCLEOPORIN POM152"/>
    <property type="match status" value="1"/>
</dbReference>
<dbReference type="OrthoDB" id="5529162at2759"/>
<dbReference type="VEuPathDB" id="FungiDB:VP01_736g1"/>
<dbReference type="Proteomes" id="UP000037035">
    <property type="component" value="Unassembled WGS sequence"/>
</dbReference>
<gene>
    <name evidence="8" type="ORF">VP01_736g1</name>
</gene>
<feature type="domain" description="Nucleoporin POM152 Ig-like" evidence="5">
    <location>
        <begin position="781"/>
        <end position="864"/>
    </location>
</feature>
<dbReference type="GO" id="GO:0017056">
    <property type="term" value="F:structural constituent of nuclear pore"/>
    <property type="evidence" value="ECO:0007669"/>
    <property type="project" value="InterPro"/>
</dbReference>
<name>A0A0L6UDJ1_9BASI</name>
<dbReference type="InterPro" id="IPR056543">
    <property type="entry name" value="Ig-like_POM152_9th"/>
</dbReference>
<dbReference type="STRING" id="27349.A0A0L6UDJ1"/>
<dbReference type="InterPro" id="IPR056541">
    <property type="entry name" value="Ig-like_POM152"/>
</dbReference>
<dbReference type="EMBL" id="LAVV01012794">
    <property type="protein sequence ID" value="KNZ46312.1"/>
    <property type="molecule type" value="Genomic_DNA"/>
</dbReference>
<dbReference type="InterPro" id="IPR056544">
    <property type="entry name" value="Ig_POM152"/>
</dbReference>
<dbReference type="Pfam" id="PF24097">
    <property type="entry name" value="TMD_POM152"/>
    <property type="match status" value="1"/>
</dbReference>
<keyword evidence="9" id="KW-1185">Reference proteome</keyword>
<keyword evidence="2" id="KW-1133">Transmembrane helix</keyword>
<protein>
    <recommendedName>
        <fullName evidence="10">Nucleoporin POM152</fullName>
    </recommendedName>
</protein>
<keyword evidence="2" id="KW-0472">Membrane</keyword>
<dbReference type="InterPro" id="IPR056540">
    <property type="entry name" value="TMD_POM152"/>
</dbReference>
<dbReference type="InterPro" id="IPR056542">
    <property type="entry name" value="Ig-like_POM152_1st"/>
</dbReference>
<dbReference type="Pfam" id="PF24527">
    <property type="entry name" value="Ig-like_Pom152_9"/>
    <property type="match status" value="1"/>
</dbReference>
<feature type="region of interest" description="Disordered" evidence="1">
    <location>
        <begin position="1268"/>
        <end position="1291"/>
    </location>
</feature>
<evidence type="ECO:0000313" key="8">
    <source>
        <dbReference type="EMBL" id="KNZ46312.1"/>
    </source>
</evidence>
<evidence type="ECO:0000256" key="1">
    <source>
        <dbReference type="SAM" id="MobiDB-lite"/>
    </source>
</evidence>
<dbReference type="GO" id="GO:0070762">
    <property type="term" value="C:nuclear pore transmembrane ring"/>
    <property type="evidence" value="ECO:0007669"/>
    <property type="project" value="TreeGrafter"/>
</dbReference>
<dbReference type="Pfam" id="PF24312">
    <property type="entry name" value="Ig-like_POM152"/>
    <property type="match status" value="2"/>
</dbReference>
<dbReference type="Pfam" id="PF23664">
    <property type="entry name" value="Ig_Pom152"/>
    <property type="match status" value="2"/>
</dbReference>
<evidence type="ECO:0000259" key="5">
    <source>
        <dbReference type="Pfam" id="PF24312"/>
    </source>
</evidence>
<evidence type="ECO:0000313" key="9">
    <source>
        <dbReference type="Proteomes" id="UP000037035"/>
    </source>
</evidence>
<feature type="domain" description="Nucleoporin POM152 first Ig-like" evidence="6">
    <location>
        <begin position="156"/>
        <end position="302"/>
    </location>
</feature>
<feature type="transmembrane region" description="Helical" evidence="2">
    <location>
        <begin position="20"/>
        <end position="42"/>
    </location>
</feature>
<evidence type="ECO:0000256" key="2">
    <source>
        <dbReference type="SAM" id="Phobius"/>
    </source>
</evidence>
<dbReference type="InterPro" id="IPR037701">
    <property type="entry name" value="Pom152"/>
</dbReference>
<evidence type="ECO:0000259" key="4">
    <source>
        <dbReference type="Pfam" id="PF24097"/>
    </source>
</evidence>
<evidence type="ECO:0000259" key="3">
    <source>
        <dbReference type="Pfam" id="PF23664"/>
    </source>
</evidence>
<accession>A0A0L6UDJ1</accession>
<feature type="compositionally biased region" description="Polar residues" evidence="1">
    <location>
        <begin position="241"/>
        <end position="260"/>
    </location>
</feature>
<feature type="domain" description="Nucleoporin POM152 N-terminal transmembrane" evidence="4">
    <location>
        <begin position="14"/>
        <end position="102"/>
    </location>
</feature>
<comment type="caution">
    <text evidence="8">The sequence shown here is derived from an EMBL/GenBank/DDBJ whole genome shotgun (WGS) entry which is preliminary data.</text>
</comment>
<proteinExistence type="predicted"/>
<dbReference type="Pfam" id="PF24519">
    <property type="entry name" value="Ig-like_Pom152_1"/>
    <property type="match status" value="1"/>
</dbReference>
<feature type="transmembrane region" description="Helical" evidence="2">
    <location>
        <begin position="54"/>
        <end position="73"/>
    </location>
</feature>
<evidence type="ECO:0000259" key="6">
    <source>
        <dbReference type="Pfam" id="PF24519"/>
    </source>
</evidence>
<organism evidence="8 9">
    <name type="scientific">Puccinia sorghi</name>
    <dbReference type="NCBI Taxonomy" id="27349"/>
    <lineage>
        <taxon>Eukaryota</taxon>
        <taxon>Fungi</taxon>
        <taxon>Dikarya</taxon>
        <taxon>Basidiomycota</taxon>
        <taxon>Pucciniomycotina</taxon>
        <taxon>Pucciniomycetes</taxon>
        <taxon>Pucciniales</taxon>
        <taxon>Pucciniaceae</taxon>
        <taxon>Puccinia</taxon>
    </lineage>
</organism>
<evidence type="ECO:0000259" key="7">
    <source>
        <dbReference type="Pfam" id="PF24527"/>
    </source>
</evidence>
<feature type="transmembrane region" description="Helical" evidence="2">
    <location>
        <begin position="85"/>
        <end position="112"/>
    </location>
</feature>
<feature type="region of interest" description="Disordered" evidence="1">
    <location>
        <begin position="236"/>
        <end position="260"/>
    </location>
</feature>
<evidence type="ECO:0008006" key="10">
    <source>
        <dbReference type="Google" id="ProtNLM"/>
    </source>
</evidence>
<dbReference type="PANTHER" id="PTHR28206:SF1">
    <property type="entry name" value="NUCLEOPORIN POM152"/>
    <property type="match status" value="1"/>
</dbReference>
<dbReference type="GO" id="GO:0006606">
    <property type="term" value="P:protein import into nucleus"/>
    <property type="evidence" value="ECO:0007669"/>
    <property type="project" value="TreeGrafter"/>
</dbReference>
<keyword evidence="2" id="KW-0812">Transmembrane</keyword>
<feature type="domain" description="Nucleoporin POM152 immunoglobulin-like" evidence="3">
    <location>
        <begin position="903"/>
        <end position="974"/>
    </location>
</feature>
<feature type="domain" description="Nucleoporin POM152 ninth Ig-like" evidence="7">
    <location>
        <begin position="1120"/>
        <end position="1189"/>
    </location>
</feature>